<dbReference type="InterPro" id="IPR050209">
    <property type="entry name" value="Rab_GTPases_membrane_traffic"/>
</dbReference>
<keyword evidence="2" id="KW-1185">Reference proteome</keyword>
<gene>
    <name evidence="1" type="ORF">OPV22_008421</name>
</gene>
<accession>A0AAV8R8A1</accession>
<dbReference type="InterPro" id="IPR001806">
    <property type="entry name" value="Small_GTPase"/>
</dbReference>
<evidence type="ECO:0000313" key="2">
    <source>
        <dbReference type="Proteomes" id="UP001222027"/>
    </source>
</evidence>
<evidence type="ECO:0008006" key="3">
    <source>
        <dbReference type="Google" id="ProtNLM"/>
    </source>
</evidence>
<sequence>MEWIQSELLQPLVVEIIGLRNSLISSPPLPPADAALLLRSDSSSAPFPPFLLPSRVPAAVELSQLSLFVFSLRLQLLLHSDTTVAKILVGNKCDLENNRNIPVDEGKSLAEAEGLFFVETSALDSTNVKKKAFEIVIKDIYNNLSRKALNS</sequence>
<proteinExistence type="predicted"/>
<dbReference type="InterPro" id="IPR027417">
    <property type="entry name" value="P-loop_NTPase"/>
</dbReference>
<name>A0AAV8R8A1_ENSVE</name>
<dbReference type="Gene3D" id="3.40.50.300">
    <property type="entry name" value="P-loop containing nucleotide triphosphate hydrolases"/>
    <property type="match status" value="1"/>
</dbReference>
<dbReference type="EMBL" id="JAQQAF010000003">
    <property type="protein sequence ID" value="KAJ8497869.1"/>
    <property type="molecule type" value="Genomic_DNA"/>
</dbReference>
<dbReference type="SUPFAM" id="SSF52540">
    <property type="entry name" value="P-loop containing nucleoside triphosphate hydrolases"/>
    <property type="match status" value="1"/>
</dbReference>
<protein>
    <recommendedName>
        <fullName evidence="3">Small monomeric GTPase</fullName>
    </recommendedName>
</protein>
<evidence type="ECO:0000313" key="1">
    <source>
        <dbReference type="EMBL" id="KAJ8497869.1"/>
    </source>
</evidence>
<dbReference type="PANTHER" id="PTHR47979">
    <property type="entry name" value="DRAB11-RELATED"/>
    <property type="match status" value="1"/>
</dbReference>
<dbReference type="GO" id="GO:0005525">
    <property type="term" value="F:GTP binding"/>
    <property type="evidence" value="ECO:0007669"/>
    <property type="project" value="InterPro"/>
</dbReference>
<organism evidence="1 2">
    <name type="scientific">Ensete ventricosum</name>
    <name type="common">Abyssinian banana</name>
    <name type="synonym">Musa ensete</name>
    <dbReference type="NCBI Taxonomy" id="4639"/>
    <lineage>
        <taxon>Eukaryota</taxon>
        <taxon>Viridiplantae</taxon>
        <taxon>Streptophyta</taxon>
        <taxon>Embryophyta</taxon>
        <taxon>Tracheophyta</taxon>
        <taxon>Spermatophyta</taxon>
        <taxon>Magnoliopsida</taxon>
        <taxon>Liliopsida</taxon>
        <taxon>Zingiberales</taxon>
        <taxon>Musaceae</taxon>
        <taxon>Ensete</taxon>
    </lineage>
</organism>
<dbReference type="Pfam" id="PF00071">
    <property type="entry name" value="Ras"/>
    <property type="match status" value="1"/>
</dbReference>
<comment type="caution">
    <text evidence="1">The sequence shown here is derived from an EMBL/GenBank/DDBJ whole genome shotgun (WGS) entry which is preliminary data.</text>
</comment>
<dbReference type="PRINTS" id="PR00449">
    <property type="entry name" value="RASTRNSFRMNG"/>
</dbReference>
<dbReference type="GO" id="GO:0003924">
    <property type="term" value="F:GTPase activity"/>
    <property type="evidence" value="ECO:0007669"/>
    <property type="project" value="InterPro"/>
</dbReference>
<reference evidence="1 2" key="1">
    <citation type="submission" date="2022-12" db="EMBL/GenBank/DDBJ databases">
        <title>Chromosome-scale assembly of the Ensete ventricosum genome.</title>
        <authorList>
            <person name="Dussert Y."/>
            <person name="Stocks J."/>
            <person name="Wendawek A."/>
            <person name="Woldeyes F."/>
            <person name="Nichols R.A."/>
            <person name="Borrell J.S."/>
        </authorList>
    </citation>
    <scope>NUCLEOTIDE SEQUENCE [LARGE SCALE GENOMIC DNA]</scope>
    <source>
        <strain evidence="2">cv. Maze</strain>
        <tissue evidence="1">Seeds</tissue>
    </source>
</reference>
<dbReference type="AlphaFoldDB" id="A0AAV8R8A1"/>
<dbReference type="Proteomes" id="UP001222027">
    <property type="component" value="Unassembled WGS sequence"/>
</dbReference>
<dbReference type="SMART" id="SM00175">
    <property type="entry name" value="RAB"/>
    <property type="match status" value="1"/>
</dbReference>